<dbReference type="Pfam" id="PF17936">
    <property type="entry name" value="Big_6"/>
    <property type="match status" value="13"/>
</dbReference>
<feature type="compositionally biased region" description="Polar residues" evidence="1">
    <location>
        <begin position="253"/>
        <end position="265"/>
    </location>
</feature>
<dbReference type="NCBIfam" id="NF033510">
    <property type="entry name" value="Ca_tandemer"/>
    <property type="match status" value="13"/>
</dbReference>
<feature type="compositionally biased region" description="Polar residues" evidence="1">
    <location>
        <begin position="812"/>
        <end position="832"/>
    </location>
</feature>
<reference evidence="5" key="1">
    <citation type="submission" date="2018-03" db="EMBL/GenBank/DDBJ databases">
        <authorList>
            <person name="Blom J."/>
        </authorList>
    </citation>
    <scope>NUCLEOTIDE SEQUENCE [LARGE SCALE GENOMIC DNA]</scope>
    <source>
        <strain evidence="5">KPC-SM-21</strain>
    </source>
</reference>
<feature type="domain" description="Bacterial Ig" evidence="2">
    <location>
        <begin position="836"/>
        <end position="912"/>
    </location>
</feature>
<feature type="compositionally biased region" description="Polar residues" evidence="1">
    <location>
        <begin position="625"/>
        <end position="670"/>
    </location>
</feature>
<keyword evidence="5" id="KW-1185">Reference proteome</keyword>
<evidence type="ECO:0000259" key="3">
    <source>
        <dbReference type="Pfam" id="PF19077"/>
    </source>
</evidence>
<feature type="domain" description="Bacterial Ig" evidence="2">
    <location>
        <begin position="674"/>
        <end position="749"/>
    </location>
</feature>
<evidence type="ECO:0008006" key="6">
    <source>
        <dbReference type="Google" id="ProtNLM"/>
    </source>
</evidence>
<dbReference type="Gene3D" id="2.60.40.10">
    <property type="entry name" value="Immunoglobulins"/>
    <property type="match status" value="16"/>
</dbReference>
<feature type="region of interest" description="Disordered" evidence="1">
    <location>
        <begin position="172"/>
        <end position="208"/>
    </location>
</feature>
<feature type="region of interest" description="Disordered" evidence="1">
    <location>
        <begin position="625"/>
        <end position="681"/>
    </location>
</feature>
<sequence length="2113" mass="213313">MGKVTATDGAGNTGPEATTGAADVTAPVAPTVDQNNAAGLGGTTEPNAVITVELGNGSTVTTTADSQGNWLLEPNPLAEGEVGKVTATDGAGNSSTPTMTDGTDITAPVAPTVDHNNAAGLGGTTEPNAVITVELGNGSTVTTTADSQGNWNIKPNPIAEGESATVIATDKAGNTSAETPTGKADTVAPTAPGIDQNNESGLSGTAEPESTISVELADGTTITTTTDTAGNWSITPNPLGDGEVGKVTATDAAGNNSAPTMTDGTDITPPAAPGVDQNNGEGLSGTAEAGATVTVKDADGNTVTTTADSTGHWSITPNPISDGMSGTVTATDEAGNESNPSNTGTADTVAPNAPLVEQNNAAGLAGTTEPNAVITVDLGNGSTVTTMADSQGHWSIEPNPLETGEVGKVTATDAAGNTSTPTMTDGTDITPPAAPGIDQNNGEGLSGTAEAGATVTVKDADGNTVTTTADSTGHWSITPNPIADGTSGTVTATDEAGNESSPSNTGTADTVAPNAPLVEQNNAAGLAGTTEPNAVITVDLGNGSTVTTMADSQGHWSIEPNPLETGEVGKVTATDAAGNTSTPTMTDGTDITPPAAPGVDQNNGEGLSGTAEAGATVTVKDADGNTVTTTADSTGHWSITPNPITDGSEGSVTATDAAGNTSAETPTGTADTVAPTAPGIDQNNGEGLSGTAEAGATVTVKDADGNTVTTTADSTGHWSITPNPITDGTSGTVTATDEAGNESSPSNTGIADTVAPTAPGIDQNNGEGLSGTVEAGATVIVKDADGNTVTTTADSTGHWSITPNPLADGSEGSVTATDAAGNTSAETPTGTADTVAPTAPGIDQNNGEGLSGTAEAGATVTVKDADGNTVTTTADSTGHWSITPNPITDGTSGTVTATDEAGNESSPTNTGIADTVAPTAPGIDQNNGEGLTGTAEAGSTVIVKDADGNTVTTTADSTGHWSITPNPITDGSEGSVTATDAAGNTSAETPTGTADLVAPDKPLVNLVNGIDPITGTAEPNSIVTVTYLDGTSVTVTASSDGSWSVLNPGLEDGDTITVTATDEVGNKSESVTVTVDTYVLADTVIITNGVTNDDTPAIVGTAEANSIVTLTIIGTTGSQVVSVSVDGTGVWTYTPTVALAEDVYTLSAIARDSEGRVSQIGASSITVDTTPPSSEIVIEITAITDDSGVLGDFITNDTTPTIHGTITGTLSADEHAQISIDNGVTWINLAIVDGKWSYNETRTSVDGIDQTYTYQVRVVDNAGNVGSTDSQVVKISTTVPDNTITVTTLLTADTTPTISGAYAKALGNGETIQVIVNGVTYKQGDGYLTVNTTAKTWSLHIPDANALNVNGATDTPYSIIAQIVNIAGNVVSDTTANELTVYQDVSISAGPSPDYMGQQPLFNGMTKIGAGEKLEVYVYNSTGTLIKTFSSVNGASVVDGLVFDATTGSWKITAANWGTSQLAGGSYTVQAKVVVADGSGGQISDVQAITVIQPIAITVPNSTYSDINSKVYALDDGGYLLIWAQNTNNNTGSAASNYDLVAQRYTQSGVAVGSLIKITNTTTGTYANSEGYADRNDMWDSNGSYSANVNGDGSFTIAYNYDLATQSAIKSFDDSGNLLSTTTVNSGQNYYFGYNYVETTNGKVVVFTSGTIHDYDIFIAGSVKSYSASNLTNETNGGNGYIYNQYATPTGYSGFGNSTNIESVSAVSLGGSLVLVQYADYTSTDAYPTKENVMIVDYSSTGVATVLKSAVANYYDNGWQIGACSFVLKEGGFVSLWAGNQDSATSLTNGGTMDGFNVYSRRFSYDVGANTITALDTTEKMVNTTMNGVNGVGYSTMSTGHFSGCALAQGGYVVVWTKMLSNSLSEVYSQSYDAAGNRLGGETLVSTQTVDGTGTIDTLPTVTALKDGGYVVSWTNSASTSYAINSTTTDIKTVIVNGDGTLRGADETHSIDATYLNGTGTLIGTDGVCTLDGRNGATTMIGGKDNDNIIIKDINFSHIDGGAGNDTLIWDSSANLNLGDILDKVQNIETIHLGDANANTMTVSIDDILQMTSNNTLIIQGGDTDKVQIVDANSWTSGGTQSYHGADYQIYTATTSDNHLINLWIQNNLGVIA</sequence>
<dbReference type="InterPro" id="IPR011049">
    <property type="entry name" value="Serralysin-like_metalloprot_C"/>
</dbReference>
<dbReference type="Pfam" id="PF19077">
    <property type="entry name" value="Big_13"/>
    <property type="match status" value="2"/>
</dbReference>
<dbReference type="InParanoid" id="A0A2U3N1E5"/>
<feature type="domain" description="Bacterial Ig" evidence="2">
    <location>
        <begin position="755"/>
        <end position="829"/>
    </location>
</feature>
<protein>
    <recommendedName>
        <fullName evidence="6">Type I secretion C-terminal target domain-containing protein</fullName>
    </recommendedName>
</protein>
<feature type="domain" description="Bacterial Ig-like" evidence="3">
    <location>
        <begin position="1181"/>
        <end position="1275"/>
    </location>
</feature>
<dbReference type="SUPFAM" id="SSF51120">
    <property type="entry name" value="beta-Roll"/>
    <property type="match status" value="1"/>
</dbReference>
<evidence type="ECO:0000259" key="2">
    <source>
        <dbReference type="Pfam" id="PF17936"/>
    </source>
</evidence>
<feature type="region of interest" description="Disordered" evidence="1">
    <location>
        <begin position="246"/>
        <end position="285"/>
    </location>
</feature>
<feature type="compositionally biased region" description="Polar residues" evidence="1">
    <location>
        <begin position="464"/>
        <end position="479"/>
    </location>
</feature>
<dbReference type="InterPro" id="IPR013783">
    <property type="entry name" value="Ig-like_fold"/>
</dbReference>
<evidence type="ECO:0000256" key="1">
    <source>
        <dbReference type="SAM" id="MobiDB-lite"/>
    </source>
</evidence>
<feature type="compositionally biased region" description="Polar residues" evidence="1">
    <location>
        <begin position="707"/>
        <end position="750"/>
    </location>
</feature>
<feature type="region of interest" description="Disordered" evidence="1">
    <location>
        <begin position="301"/>
        <end position="322"/>
    </location>
</feature>
<dbReference type="InterPro" id="IPR041498">
    <property type="entry name" value="Big_6"/>
</dbReference>
<organism evidence="4 5">
    <name type="scientific">Acinetobacter stercoris</name>
    <dbReference type="NCBI Taxonomy" id="2126983"/>
    <lineage>
        <taxon>Bacteria</taxon>
        <taxon>Pseudomonadati</taxon>
        <taxon>Pseudomonadota</taxon>
        <taxon>Gammaproteobacteria</taxon>
        <taxon>Moraxellales</taxon>
        <taxon>Moraxellaceae</taxon>
        <taxon>Acinetobacter</taxon>
    </lineage>
</organism>
<feature type="domain" description="Bacterial Ig" evidence="2">
    <location>
        <begin position="188"/>
        <end position="263"/>
    </location>
</feature>
<feature type="region of interest" description="Disordered" evidence="1">
    <location>
        <begin position="789"/>
        <end position="843"/>
    </location>
</feature>
<feature type="domain" description="Bacterial Ig" evidence="2">
    <location>
        <begin position="917"/>
        <end position="991"/>
    </location>
</feature>
<feature type="domain" description="Bacterial Ig" evidence="2">
    <location>
        <begin position="107"/>
        <end position="180"/>
    </location>
</feature>
<feature type="domain" description="Bacterial Ig" evidence="2">
    <location>
        <begin position="594"/>
        <end position="667"/>
    </location>
</feature>
<gene>
    <name evidence="4" type="ORF">KPC_2557</name>
</gene>
<proteinExistence type="predicted"/>
<dbReference type="EMBL" id="OOGT01000131">
    <property type="protein sequence ID" value="SPL71379.1"/>
    <property type="molecule type" value="Genomic_DNA"/>
</dbReference>
<accession>A0A2U3N1E5</accession>
<name>A0A2U3N1E5_9GAMM</name>
<feature type="region of interest" description="Disordered" evidence="1">
    <location>
        <begin position="869"/>
        <end position="910"/>
    </location>
</feature>
<feature type="compositionally biased region" description="Polar residues" evidence="1">
    <location>
        <begin position="195"/>
        <end position="208"/>
    </location>
</feature>
<feature type="domain" description="Bacterial Ig" evidence="2">
    <location>
        <begin position="998"/>
        <end position="1075"/>
    </location>
</feature>
<evidence type="ECO:0000313" key="4">
    <source>
        <dbReference type="EMBL" id="SPL71379.1"/>
    </source>
</evidence>
<feature type="region of interest" description="Disordered" evidence="1">
    <location>
        <begin position="707"/>
        <end position="769"/>
    </location>
</feature>
<dbReference type="Proteomes" id="UP000245974">
    <property type="component" value="Unassembled WGS sequence"/>
</dbReference>
<feature type="compositionally biased region" description="Polar residues" evidence="1">
    <location>
        <begin position="486"/>
        <end position="508"/>
    </location>
</feature>
<feature type="region of interest" description="Disordered" evidence="1">
    <location>
        <begin position="951"/>
        <end position="992"/>
    </location>
</feature>
<feature type="region of interest" description="Disordered" evidence="1">
    <location>
        <begin position="1"/>
        <end position="22"/>
    </location>
</feature>
<feature type="domain" description="Bacterial Ig" evidence="2">
    <location>
        <begin position="26"/>
        <end position="101"/>
    </location>
</feature>
<feature type="domain" description="Bacterial Ig" evidence="2">
    <location>
        <begin position="350"/>
        <end position="425"/>
    </location>
</feature>
<feature type="domain" description="Bacterial Ig" evidence="2">
    <location>
        <begin position="512"/>
        <end position="587"/>
    </location>
</feature>
<feature type="region of interest" description="Disordered" evidence="1">
    <location>
        <begin position="464"/>
        <end position="512"/>
    </location>
</feature>
<evidence type="ECO:0000313" key="5">
    <source>
        <dbReference type="Proteomes" id="UP000245974"/>
    </source>
</evidence>
<feature type="domain" description="Bacterial Ig" evidence="2">
    <location>
        <begin position="432"/>
        <end position="507"/>
    </location>
</feature>
<feature type="compositionally biased region" description="Polar residues" evidence="1">
    <location>
        <begin position="789"/>
        <end position="803"/>
    </location>
</feature>
<feature type="domain" description="Bacterial Ig-like" evidence="3">
    <location>
        <begin position="1087"/>
        <end position="1169"/>
    </location>
</feature>
<feature type="domain" description="Bacterial Ig" evidence="2">
    <location>
        <begin position="270"/>
        <end position="345"/>
    </location>
</feature>
<dbReference type="InterPro" id="IPR044016">
    <property type="entry name" value="Big_13"/>
</dbReference>